<dbReference type="InterPro" id="IPR013783">
    <property type="entry name" value="Ig-like_fold"/>
</dbReference>
<sequence length="826" mass="89196">MTKHCMATFRCTFSLLWSNSLRWLLCCIGLLIQLLLIAQSCPPNIDFEKGTLEGWRCYTGFVLDQGGVNVFDLTESPAPEPGRHTIIPAAGAGVDPFGNFPMRSPNGSDYCVRLGNNTGGGQGEAITYEFTIPANRNTYSLLYYYAVVFEGPNHEEQQQPRMEIEVQNLTKGEKIECASFAFIPFGTTLPGFFESPVAQSTAPVYCKNWTPVTINLDGNAGSTIRLTFRTGDCTFRRHFGYAYIDVASDCSGEFTGASFCAKDPDVTVSAPFGFKSYTWFNADMTQQIGTGQSITLRPPPPPGTVLQVRLEPFEGFGCPQTLTARLEDNLNFAAAAGPDTLSCNLAPVRLGEPARPGLLYQWNPPDGLSNAAAANPIATPGSTTQYILIVSSPGGGCVSADTVKVTASNLGNSLRVLGKTQYCIGSGDSAVLEVSNALQIQWYKNGVVLTGENTQRYRATTSGLYRAFLQDEFGCSATTPDEVIDIASIPKAAFAVANAAQCLIGNQFVFTNNSSNAVGAMRYRWEYGNAATASTANVSYSYPAAGTYQVKLVVNSNDVCADSTEATVTVYPNPVPLFDAATTCIGLPFVPVNQTNENIGSPITYSWRYGNVPESDKRTPDAKVFANSGTYSISLSVSSAQCPTPVQTLTKNVLVERPATPQRYTTAFAIRNVPLQLEARNIGATALWQPALMLNNANTYKPVFTGAIDQDYTILLTSVGGCKTVDSMLVQIVAQANIEVPNAFTPNADGRNDFLRPVPMGVATIKYFRIFSRWGELLFESQNSKPGWDGTHRGMPMPAQTVVWMVEGIGLDGKIITKKGTSVLIR</sequence>
<dbReference type="AlphaFoldDB" id="A0A6I6GQ93"/>
<proteinExistence type="predicted"/>
<gene>
    <name evidence="2" type="ORF">GLV81_03335</name>
</gene>
<evidence type="ECO:0000259" key="1">
    <source>
        <dbReference type="PROSITE" id="PS50093"/>
    </source>
</evidence>
<dbReference type="InterPro" id="IPR022409">
    <property type="entry name" value="PKD/Chitinase_dom"/>
</dbReference>
<dbReference type="EMBL" id="CP046566">
    <property type="protein sequence ID" value="QGW27269.1"/>
    <property type="molecule type" value="Genomic_DNA"/>
</dbReference>
<dbReference type="CDD" id="cd00146">
    <property type="entry name" value="PKD"/>
    <property type="match status" value="1"/>
</dbReference>
<dbReference type="Proteomes" id="UP000426027">
    <property type="component" value="Chromosome"/>
</dbReference>
<name>A0A6I6GQ93_9BACT</name>
<dbReference type="SMART" id="SM00089">
    <property type="entry name" value="PKD"/>
    <property type="match status" value="1"/>
</dbReference>
<dbReference type="NCBIfam" id="TIGR04131">
    <property type="entry name" value="Bac_Flav_CTERM"/>
    <property type="match status" value="1"/>
</dbReference>
<dbReference type="InterPro" id="IPR026341">
    <property type="entry name" value="T9SS_type_B"/>
</dbReference>
<protein>
    <submittedName>
        <fullName evidence="2">T9SS type B sorting domain-containing protein</fullName>
    </submittedName>
</protein>
<keyword evidence="3" id="KW-1185">Reference proteome</keyword>
<reference evidence="2 3" key="1">
    <citation type="submission" date="2019-11" db="EMBL/GenBank/DDBJ databases">
        <authorList>
            <person name="Im W.T."/>
        </authorList>
    </citation>
    <scope>NUCLEOTIDE SEQUENCE [LARGE SCALE GENOMIC DNA]</scope>
    <source>
        <strain evidence="2 3">SB-02</strain>
    </source>
</reference>
<feature type="domain" description="PKD" evidence="1">
    <location>
        <begin position="595"/>
        <end position="640"/>
    </location>
</feature>
<accession>A0A6I6GQ93</accession>
<dbReference type="SUPFAM" id="SSF49299">
    <property type="entry name" value="PKD domain"/>
    <property type="match status" value="2"/>
</dbReference>
<dbReference type="InterPro" id="IPR000601">
    <property type="entry name" value="PKD_dom"/>
</dbReference>
<dbReference type="InterPro" id="IPR035986">
    <property type="entry name" value="PKD_dom_sf"/>
</dbReference>
<feature type="domain" description="PKD" evidence="1">
    <location>
        <begin position="510"/>
        <end position="570"/>
    </location>
</feature>
<evidence type="ECO:0000313" key="3">
    <source>
        <dbReference type="Proteomes" id="UP000426027"/>
    </source>
</evidence>
<dbReference type="Pfam" id="PF13585">
    <property type="entry name" value="CHU_C"/>
    <property type="match status" value="1"/>
</dbReference>
<organism evidence="2 3">
    <name type="scientific">Phnomibacter ginsenosidimutans</name>
    <dbReference type="NCBI Taxonomy" id="2676868"/>
    <lineage>
        <taxon>Bacteria</taxon>
        <taxon>Pseudomonadati</taxon>
        <taxon>Bacteroidota</taxon>
        <taxon>Chitinophagia</taxon>
        <taxon>Chitinophagales</taxon>
        <taxon>Chitinophagaceae</taxon>
        <taxon>Phnomibacter</taxon>
    </lineage>
</organism>
<dbReference type="RefSeq" id="WP_157476865.1">
    <property type="nucleotide sequence ID" value="NZ_CP046566.1"/>
</dbReference>
<dbReference type="PROSITE" id="PS50093">
    <property type="entry name" value="PKD"/>
    <property type="match status" value="2"/>
</dbReference>
<evidence type="ECO:0000313" key="2">
    <source>
        <dbReference type="EMBL" id="QGW27269.1"/>
    </source>
</evidence>
<dbReference type="Pfam" id="PF18911">
    <property type="entry name" value="PKD_4"/>
    <property type="match status" value="1"/>
</dbReference>
<dbReference type="KEGG" id="fls:GLV81_03335"/>
<dbReference type="Gene3D" id="2.60.40.10">
    <property type="entry name" value="Immunoglobulins"/>
    <property type="match status" value="2"/>
</dbReference>